<keyword evidence="2" id="KW-0732">Signal</keyword>
<dbReference type="EMBL" id="CAJNNV010008403">
    <property type="protein sequence ID" value="CAE8596179.1"/>
    <property type="molecule type" value="Genomic_DNA"/>
</dbReference>
<sequence>MASMGKFVVISVACLVAHEASAAFCAQDGSDYSYTESVSSSPDTRTVVANGCPNHPWYQLNDRKPYLNTWEGHVTYTMPLYPQFVGSTTSPSSGSPAIDLSQTGSPIGILFNGGKLFSPYAGSETGQVKNYSTSATYLIGSTFDQCGCFTTLHFGCHVPPHCLLNQLGQTSGSHSPQIGWAFDGFPVYGPRGPGGVMMQTCSITGGTYGAAVCTDDCGGYYQNDGTIDEYYYRYYIQGTYDDGDSCSNPGCTSPGADYYPNTPVCFGGCCPSGVTCKSFVKACPTGGTSSKGYGALTPTAPTINGLTLSSGLPANSGACSCHGLSADNCTSSSWATSASPWTTQEKSCPPTTTSSTVTATSSTVTTTSSTATTTSSTATTTSSTVTTATSSTVTATSSTATTTSSTVTATSSTSTRTTTTTTTTATTTLRSTTAPGSVTVTKVKGTLDLDVLNCTMFTEREGAILAVAAGIASATGVDAKSVLVTLTCSRRLSSDDLSVRRLEAVNVAYEITIPAGSTITAESVKNAIVTSGSAGLATKIAAAMTAAGITDIVVKVNSISMPAVEIPVSDAVASRVALVAMLGLWMWW</sequence>
<dbReference type="Pfam" id="PF14240">
    <property type="entry name" value="YHYH"/>
    <property type="match status" value="1"/>
</dbReference>
<gene>
    <name evidence="4" type="ORF">PGLA1383_LOCUS14648</name>
    <name evidence="5" type="ORF">PGLA2088_LOCUS39064</name>
</gene>
<dbReference type="InterPro" id="IPR025924">
    <property type="entry name" value="YHYH_dom"/>
</dbReference>
<reference evidence="4" key="1">
    <citation type="submission" date="2021-02" db="EMBL/GenBank/DDBJ databases">
        <authorList>
            <person name="Dougan E. K."/>
            <person name="Rhodes N."/>
            <person name="Thang M."/>
            <person name="Chan C."/>
        </authorList>
    </citation>
    <scope>NUCLEOTIDE SEQUENCE</scope>
</reference>
<dbReference type="EMBL" id="CAJNNW010032970">
    <property type="protein sequence ID" value="CAE8716484.1"/>
    <property type="molecule type" value="Genomic_DNA"/>
</dbReference>
<dbReference type="OrthoDB" id="536979at2759"/>
<feature type="region of interest" description="Disordered" evidence="1">
    <location>
        <begin position="340"/>
        <end position="424"/>
    </location>
</feature>
<comment type="caution">
    <text evidence="4">The sequence shown here is derived from an EMBL/GenBank/DDBJ whole genome shotgun (WGS) entry which is preliminary data.</text>
</comment>
<feature type="chain" id="PRO_5035596041" description="YHYH domain-containing protein" evidence="2">
    <location>
        <begin position="23"/>
        <end position="588"/>
    </location>
</feature>
<name>A0A813E7E6_POLGL</name>
<dbReference type="Proteomes" id="UP000654075">
    <property type="component" value="Unassembled WGS sequence"/>
</dbReference>
<feature type="compositionally biased region" description="Low complexity" evidence="1">
    <location>
        <begin position="351"/>
        <end position="424"/>
    </location>
</feature>
<evidence type="ECO:0000256" key="2">
    <source>
        <dbReference type="SAM" id="SignalP"/>
    </source>
</evidence>
<dbReference type="Proteomes" id="UP000626109">
    <property type="component" value="Unassembled WGS sequence"/>
</dbReference>
<organism evidence="4 6">
    <name type="scientific">Polarella glacialis</name>
    <name type="common">Dinoflagellate</name>
    <dbReference type="NCBI Taxonomy" id="89957"/>
    <lineage>
        <taxon>Eukaryota</taxon>
        <taxon>Sar</taxon>
        <taxon>Alveolata</taxon>
        <taxon>Dinophyceae</taxon>
        <taxon>Suessiales</taxon>
        <taxon>Suessiaceae</taxon>
        <taxon>Polarella</taxon>
    </lineage>
</organism>
<evidence type="ECO:0000313" key="5">
    <source>
        <dbReference type="EMBL" id="CAE8716484.1"/>
    </source>
</evidence>
<evidence type="ECO:0000256" key="1">
    <source>
        <dbReference type="SAM" id="MobiDB-lite"/>
    </source>
</evidence>
<evidence type="ECO:0000259" key="3">
    <source>
        <dbReference type="Pfam" id="PF14240"/>
    </source>
</evidence>
<keyword evidence="6" id="KW-1185">Reference proteome</keyword>
<evidence type="ECO:0000313" key="4">
    <source>
        <dbReference type="EMBL" id="CAE8596179.1"/>
    </source>
</evidence>
<dbReference type="AlphaFoldDB" id="A0A813E7E6"/>
<evidence type="ECO:0000313" key="6">
    <source>
        <dbReference type="Proteomes" id="UP000654075"/>
    </source>
</evidence>
<feature type="domain" description="YHYH" evidence="3">
    <location>
        <begin position="100"/>
        <end position="203"/>
    </location>
</feature>
<feature type="signal peptide" evidence="2">
    <location>
        <begin position="1"/>
        <end position="22"/>
    </location>
</feature>
<accession>A0A813E7E6</accession>
<protein>
    <recommendedName>
        <fullName evidence="3">YHYH domain-containing protein</fullName>
    </recommendedName>
</protein>
<proteinExistence type="predicted"/>